<sequence length="61" mass="6953">MRRSAVTLADSVSSQKDQRAIQQGGERLHFIIILKRYHLHIATVDSQKEYTVPGPPVPRKK</sequence>
<name>A0A8T1MTL2_CLOSI</name>
<reference evidence="2 3" key="2">
    <citation type="journal article" date="2021" name="Genomics">
        <title>High-quality reference genome for Clonorchis sinensis.</title>
        <authorList>
            <person name="Young N.D."/>
            <person name="Stroehlein A.J."/>
            <person name="Kinkar L."/>
            <person name="Wang T."/>
            <person name="Sohn W.M."/>
            <person name="Chang B.C.H."/>
            <person name="Kaur P."/>
            <person name="Weisz D."/>
            <person name="Dudchenko O."/>
            <person name="Aiden E.L."/>
            <person name="Korhonen P.K."/>
            <person name="Gasser R.B."/>
        </authorList>
    </citation>
    <scope>NUCLEOTIDE SEQUENCE [LARGE SCALE GENOMIC DNA]</scope>
    <source>
        <strain evidence="2">Cs-k2</strain>
    </source>
</reference>
<protein>
    <submittedName>
        <fullName evidence="2">Uncharacterized protein</fullName>
    </submittedName>
</protein>
<evidence type="ECO:0000313" key="2">
    <source>
        <dbReference type="EMBL" id="KAG5452205.1"/>
    </source>
</evidence>
<dbReference type="EMBL" id="NIRI02000042">
    <property type="protein sequence ID" value="KAG5452205.1"/>
    <property type="molecule type" value="Genomic_DNA"/>
</dbReference>
<evidence type="ECO:0000313" key="3">
    <source>
        <dbReference type="Proteomes" id="UP000286415"/>
    </source>
</evidence>
<accession>A0A8T1MTL2</accession>
<reference evidence="2 3" key="1">
    <citation type="journal article" date="2018" name="Biotechnol. Adv.">
        <title>Improved genomic resources and new bioinformatic workflow for the carcinogenic parasite Clonorchis sinensis: Biotechnological implications.</title>
        <authorList>
            <person name="Wang D."/>
            <person name="Korhonen P.K."/>
            <person name="Gasser R.B."/>
            <person name="Young N.D."/>
        </authorList>
    </citation>
    <scope>NUCLEOTIDE SEQUENCE [LARGE SCALE GENOMIC DNA]</scope>
    <source>
        <strain evidence="2">Cs-k2</strain>
    </source>
</reference>
<gene>
    <name evidence="2" type="ORF">CSKR_201618</name>
</gene>
<comment type="caution">
    <text evidence="2">The sequence shown here is derived from an EMBL/GenBank/DDBJ whole genome shotgun (WGS) entry which is preliminary data.</text>
</comment>
<organism evidence="2 3">
    <name type="scientific">Clonorchis sinensis</name>
    <name type="common">Chinese liver fluke</name>
    <dbReference type="NCBI Taxonomy" id="79923"/>
    <lineage>
        <taxon>Eukaryota</taxon>
        <taxon>Metazoa</taxon>
        <taxon>Spiralia</taxon>
        <taxon>Lophotrochozoa</taxon>
        <taxon>Platyhelminthes</taxon>
        <taxon>Trematoda</taxon>
        <taxon>Digenea</taxon>
        <taxon>Opisthorchiida</taxon>
        <taxon>Opisthorchiata</taxon>
        <taxon>Opisthorchiidae</taxon>
        <taxon>Clonorchis</taxon>
    </lineage>
</organism>
<evidence type="ECO:0000256" key="1">
    <source>
        <dbReference type="SAM" id="MobiDB-lite"/>
    </source>
</evidence>
<dbReference type="Proteomes" id="UP000286415">
    <property type="component" value="Unassembled WGS sequence"/>
</dbReference>
<dbReference type="AlphaFoldDB" id="A0A8T1MTL2"/>
<proteinExistence type="predicted"/>
<feature type="region of interest" description="Disordered" evidence="1">
    <location>
        <begin position="1"/>
        <end position="20"/>
    </location>
</feature>
<keyword evidence="3" id="KW-1185">Reference proteome</keyword>